<dbReference type="Proteomes" id="UP000003692">
    <property type="component" value="Unassembled WGS sequence"/>
</dbReference>
<protein>
    <submittedName>
        <fullName evidence="1">Uncharacterized protein</fullName>
    </submittedName>
</protein>
<proteinExistence type="predicted"/>
<accession>D4F5B4</accession>
<evidence type="ECO:0000313" key="1">
    <source>
        <dbReference type="EMBL" id="EFE23038.1"/>
    </source>
</evidence>
<dbReference type="HOGENOM" id="CLU_2218933_0_0_6"/>
<comment type="caution">
    <text evidence="1">The sequence shown here is derived from an EMBL/GenBank/DDBJ whole genome shotgun (WGS) entry which is preliminary data.</text>
</comment>
<reference evidence="1 2" key="1">
    <citation type="submission" date="2010-02" db="EMBL/GenBank/DDBJ databases">
        <authorList>
            <person name="Weinstock G."/>
            <person name="Sodergren E."/>
            <person name="Clifton S."/>
            <person name="Fulton L."/>
            <person name="Fulton B."/>
            <person name="Courtney L."/>
            <person name="Fronick C."/>
            <person name="Harrison M."/>
            <person name="Strong C."/>
            <person name="Farmer C."/>
            <person name="Delahaunty K."/>
            <person name="Markovic C."/>
            <person name="Hall O."/>
            <person name="Minx P."/>
            <person name="Tomlinson C."/>
            <person name="Mitreva M."/>
            <person name="Nelson J."/>
            <person name="Hou S."/>
            <person name="Wollam A."/>
            <person name="Pepin K.H."/>
            <person name="Johnson M."/>
            <person name="Bhonagiri V."/>
            <person name="Zhang X."/>
            <person name="Suruliraj S."/>
            <person name="Warren W."/>
            <person name="Chinwalla A."/>
            <person name="Mardis E.R."/>
            <person name="Wilson R.K."/>
        </authorList>
    </citation>
    <scope>NUCLEOTIDE SEQUENCE [LARGE SCALE GENOMIC DNA]</scope>
    <source>
        <strain evidence="1 2">ATCC 23685</strain>
    </source>
</reference>
<organism evidence="1 2">
    <name type="scientific">Edwardsiella tarda ATCC 23685</name>
    <dbReference type="NCBI Taxonomy" id="500638"/>
    <lineage>
        <taxon>Bacteria</taxon>
        <taxon>Pseudomonadati</taxon>
        <taxon>Pseudomonadota</taxon>
        <taxon>Gammaproteobacteria</taxon>
        <taxon>Enterobacterales</taxon>
        <taxon>Hafniaceae</taxon>
        <taxon>Edwardsiella</taxon>
    </lineage>
</organism>
<sequence length="106" mass="11365">MCPGSSGCGWHTAQFAEITGTDHDRGDVRLTPGHDFDSDEFVTVFEVVDAGPSLPGMPEGRGMPIDGGMSNNKVREVCIAFNDSFHTGSLHKSISLLMSAWLTPLL</sequence>
<gene>
    <name evidence="1" type="ORF">EDWATA_01942</name>
</gene>
<name>D4F5B4_EDWTA</name>
<dbReference type="EMBL" id="ADGK01000133">
    <property type="protein sequence ID" value="EFE23038.1"/>
    <property type="molecule type" value="Genomic_DNA"/>
</dbReference>
<evidence type="ECO:0000313" key="2">
    <source>
        <dbReference type="Proteomes" id="UP000003692"/>
    </source>
</evidence>
<dbReference type="AlphaFoldDB" id="D4F5B4"/>